<evidence type="ECO:0000313" key="3">
    <source>
        <dbReference type="EMBL" id="PCS01319.1"/>
    </source>
</evidence>
<dbReference type="EMBL" id="JXJU01000001">
    <property type="protein sequence ID" value="PCS01319.1"/>
    <property type="molecule type" value="Genomic_DNA"/>
</dbReference>
<dbReference type="InterPro" id="IPR014729">
    <property type="entry name" value="Rossmann-like_a/b/a_fold"/>
</dbReference>
<dbReference type="GO" id="GO:0043164">
    <property type="term" value="P:Gram-negative-bacterium-type cell wall biogenesis"/>
    <property type="evidence" value="ECO:0007669"/>
    <property type="project" value="TreeGrafter"/>
</dbReference>
<dbReference type="AlphaFoldDB" id="A0A2A5RPK9"/>
<proteinExistence type="predicted"/>
<dbReference type="Pfam" id="PF02698">
    <property type="entry name" value="DUF218"/>
    <property type="match status" value="1"/>
</dbReference>
<keyword evidence="1" id="KW-0812">Transmembrane</keyword>
<dbReference type="PANTHER" id="PTHR30336">
    <property type="entry name" value="INNER MEMBRANE PROTEIN, PROBABLE PERMEASE"/>
    <property type="match status" value="1"/>
</dbReference>
<feature type="transmembrane region" description="Helical" evidence="1">
    <location>
        <begin position="152"/>
        <end position="173"/>
    </location>
</feature>
<keyword evidence="4" id="KW-1185">Reference proteome</keyword>
<dbReference type="STRING" id="1291764.GCA_001311235_00494"/>
<evidence type="ECO:0000259" key="2">
    <source>
        <dbReference type="Pfam" id="PF02698"/>
    </source>
</evidence>
<dbReference type="InterPro" id="IPR051599">
    <property type="entry name" value="Cell_Envelope_Assoc"/>
</dbReference>
<feature type="domain" description="DUF218" evidence="2">
    <location>
        <begin position="191"/>
        <end position="309"/>
    </location>
</feature>
<gene>
    <name evidence="3" type="ORF">RT41_GL000083</name>
</gene>
<accession>A0A2A5RPK9</accession>
<feature type="transmembrane region" description="Helical" evidence="1">
    <location>
        <begin position="118"/>
        <end position="140"/>
    </location>
</feature>
<dbReference type="GO" id="GO:0005886">
    <property type="term" value="C:plasma membrane"/>
    <property type="evidence" value="ECO:0007669"/>
    <property type="project" value="TreeGrafter"/>
</dbReference>
<comment type="caution">
    <text evidence="3">The sequence shown here is derived from an EMBL/GenBank/DDBJ whole genome shotgun (WGS) entry which is preliminary data.</text>
</comment>
<dbReference type="PANTHER" id="PTHR30336:SF18">
    <property type="entry name" value="MEMBRANE PROTEIN"/>
    <property type="match status" value="1"/>
</dbReference>
<keyword evidence="1" id="KW-0472">Membrane</keyword>
<dbReference type="Gene3D" id="3.40.50.620">
    <property type="entry name" value="HUPs"/>
    <property type="match status" value="1"/>
</dbReference>
<evidence type="ECO:0000256" key="1">
    <source>
        <dbReference type="SAM" id="Phobius"/>
    </source>
</evidence>
<organism evidence="3 4">
    <name type="scientific">Lactococcus fujiensis JCM 16395</name>
    <dbReference type="NCBI Taxonomy" id="1291764"/>
    <lineage>
        <taxon>Bacteria</taxon>
        <taxon>Bacillati</taxon>
        <taxon>Bacillota</taxon>
        <taxon>Bacilli</taxon>
        <taxon>Lactobacillales</taxon>
        <taxon>Streptococcaceae</taxon>
        <taxon>Lactococcus</taxon>
    </lineage>
</organism>
<dbReference type="RefSeq" id="WP_096816819.1">
    <property type="nucleotide sequence ID" value="NZ_JXJU01000001.1"/>
</dbReference>
<feature type="transmembrane region" description="Helical" evidence="1">
    <location>
        <begin position="344"/>
        <end position="364"/>
    </location>
</feature>
<feature type="transmembrane region" description="Helical" evidence="1">
    <location>
        <begin position="6"/>
        <end position="26"/>
    </location>
</feature>
<feature type="transmembrane region" description="Helical" evidence="1">
    <location>
        <begin position="46"/>
        <end position="66"/>
    </location>
</feature>
<reference evidence="3 4" key="1">
    <citation type="submission" date="2014-12" db="EMBL/GenBank/DDBJ databases">
        <title>Draft genome sequences of 10 type strains of Lactococcus.</title>
        <authorList>
            <person name="Sun Z."/>
            <person name="Zhong Z."/>
            <person name="Liu W."/>
            <person name="Zhang W."/>
            <person name="Zhang H."/>
        </authorList>
    </citation>
    <scope>NUCLEOTIDE SEQUENCE [LARGE SCALE GENOMIC DNA]</scope>
    <source>
        <strain evidence="3 4">JCM 16395</strain>
    </source>
</reference>
<feature type="transmembrane region" description="Helical" evidence="1">
    <location>
        <begin position="78"/>
        <end position="106"/>
    </location>
</feature>
<dbReference type="OrthoDB" id="9782395at2"/>
<evidence type="ECO:0000313" key="4">
    <source>
        <dbReference type="Proteomes" id="UP000218181"/>
    </source>
</evidence>
<dbReference type="GO" id="GO:0000270">
    <property type="term" value="P:peptidoglycan metabolic process"/>
    <property type="evidence" value="ECO:0007669"/>
    <property type="project" value="TreeGrafter"/>
</dbReference>
<sequence>MENQGLFYFFIGLTLFFTAVAALLFYKMKRMSDLRTLRLGRLGILYLANLFFAFNSLIAVGLIYRFSDHPTTLTNIGLIFLVIEMIMLLLFPMLFGFVLPISILILTIKMWRRESKSIANLILPILMFIFLVVDWLAIYVGDLSDQWIWLKVLFFAYPILSAYLAWHFMVYFLSSWIYGRQMRNQKAPFYVVLGAGLVQGEKVGVLLGNRIKAAVNAADEKTVLLFSGGQGPDEKIAESEAMQKYAIEELKFPKTRTMIENKSRTTFENLVFSAQIIKEESQQNSPKFLFFSSDYHVFRAALFAKSLDLQADGGRGGKTAMYYRVPAFIREFIAVLNTERKKHMIWVGLIVGGLIILAIGLEIMQKI</sequence>
<dbReference type="InterPro" id="IPR003848">
    <property type="entry name" value="DUF218"/>
</dbReference>
<dbReference type="CDD" id="cd06259">
    <property type="entry name" value="YdcF-like"/>
    <property type="match status" value="1"/>
</dbReference>
<name>A0A2A5RPK9_9LACT</name>
<dbReference type="Proteomes" id="UP000218181">
    <property type="component" value="Unassembled WGS sequence"/>
</dbReference>
<protein>
    <recommendedName>
        <fullName evidence="2">DUF218 domain-containing protein</fullName>
    </recommendedName>
</protein>
<keyword evidence="1" id="KW-1133">Transmembrane helix</keyword>